<reference evidence="1" key="1">
    <citation type="journal article" date="2021" name="Proc. Natl. Acad. Sci. U.S.A.">
        <title>A Catalog of Tens of Thousands of Viruses from Human Metagenomes Reveals Hidden Associations with Chronic Diseases.</title>
        <authorList>
            <person name="Tisza M.J."/>
            <person name="Buck C.B."/>
        </authorList>
    </citation>
    <scope>NUCLEOTIDE SEQUENCE</scope>
    <source>
        <strain evidence="1">Ct7Ux15</strain>
    </source>
</reference>
<sequence>MLKVCIFLDFNTISVDNCVKGQNPEKAMVRPLKITQAARTLGGRTEDST</sequence>
<accession>A0A8S5N4R4</accession>
<organism evidence="1">
    <name type="scientific">Caudovirales sp. ct7Ux15</name>
    <dbReference type="NCBI Taxonomy" id="2826767"/>
    <lineage>
        <taxon>Viruses</taxon>
        <taxon>Duplodnaviria</taxon>
        <taxon>Heunggongvirae</taxon>
        <taxon>Uroviricota</taxon>
        <taxon>Caudoviricetes</taxon>
    </lineage>
</organism>
<name>A0A8S5N4R4_9CAUD</name>
<evidence type="ECO:0000313" key="1">
    <source>
        <dbReference type="EMBL" id="DAD89319.1"/>
    </source>
</evidence>
<proteinExistence type="predicted"/>
<dbReference type="EMBL" id="BK015058">
    <property type="protein sequence ID" value="DAD89319.1"/>
    <property type="molecule type" value="Genomic_DNA"/>
</dbReference>
<protein>
    <submittedName>
        <fullName evidence="1">Uncharacterized protein</fullName>
    </submittedName>
</protein>